<organism evidence="2 3">
    <name type="scientific">Babesia bigemina</name>
    <dbReference type="NCBI Taxonomy" id="5866"/>
    <lineage>
        <taxon>Eukaryota</taxon>
        <taxon>Sar</taxon>
        <taxon>Alveolata</taxon>
        <taxon>Apicomplexa</taxon>
        <taxon>Aconoidasida</taxon>
        <taxon>Piroplasmida</taxon>
        <taxon>Babesiidae</taxon>
        <taxon>Babesia</taxon>
    </lineage>
</organism>
<dbReference type="GeneID" id="24563261"/>
<keyword evidence="3" id="KW-1185">Reference proteome</keyword>
<gene>
    <name evidence="2" type="ORF">BBBOND_0110180</name>
</gene>
<dbReference type="Proteomes" id="UP000033188">
    <property type="component" value="Chromosome 1"/>
</dbReference>
<dbReference type="AlphaFoldDB" id="A0A061DAG9"/>
<evidence type="ECO:0000313" key="2">
    <source>
        <dbReference type="EMBL" id="CDR94720.1"/>
    </source>
</evidence>
<keyword evidence="1" id="KW-1133">Transmembrane helix</keyword>
<protein>
    <submittedName>
        <fullName evidence="2">Uncharacterized protein</fullName>
    </submittedName>
</protein>
<feature type="transmembrane region" description="Helical" evidence="1">
    <location>
        <begin position="54"/>
        <end position="72"/>
    </location>
</feature>
<reference evidence="3" key="1">
    <citation type="journal article" date="2014" name="Nucleic Acids Res.">
        <title>The evolutionary dynamics of variant antigen genes in Babesia reveal a history of genomic innovation underlying host-parasite interaction.</title>
        <authorList>
            <person name="Jackson A.P."/>
            <person name="Otto T.D."/>
            <person name="Darby A."/>
            <person name="Ramaprasad A."/>
            <person name="Xia D."/>
            <person name="Echaide I.E."/>
            <person name="Farber M."/>
            <person name="Gahlot S."/>
            <person name="Gamble J."/>
            <person name="Gupta D."/>
            <person name="Gupta Y."/>
            <person name="Jackson L."/>
            <person name="Malandrin L."/>
            <person name="Malas T.B."/>
            <person name="Moussa E."/>
            <person name="Nair M."/>
            <person name="Reid A.J."/>
            <person name="Sanders M."/>
            <person name="Sharma J."/>
            <person name="Tracey A."/>
            <person name="Quail M.A."/>
            <person name="Weir W."/>
            <person name="Wastling J.M."/>
            <person name="Hall N."/>
            <person name="Willadsen P."/>
            <person name="Lingelbach K."/>
            <person name="Shiels B."/>
            <person name="Tait A."/>
            <person name="Berriman M."/>
            <person name="Allred D.R."/>
            <person name="Pain A."/>
        </authorList>
    </citation>
    <scope>NUCLEOTIDE SEQUENCE [LARGE SCALE GENOMIC DNA]</scope>
    <source>
        <strain evidence="3">Bond</strain>
    </source>
</reference>
<dbReference type="VEuPathDB" id="PiroplasmaDB:BBBOND_0110180"/>
<proteinExistence type="predicted"/>
<dbReference type="RefSeq" id="XP_012766906.1">
    <property type="nucleotide sequence ID" value="XM_012911452.1"/>
</dbReference>
<evidence type="ECO:0000256" key="1">
    <source>
        <dbReference type="SAM" id="Phobius"/>
    </source>
</evidence>
<name>A0A061DAG9_BABBI</name>
<sequence>MEGRMAETKGTNPCGCDGNRCTKGGDRPCYDYKWRVARPDVRAVKQNARRMRNVNVVLLSVVVLLIVMAKAITTVKEKRAIIADAVEKNAKVGNHVYVILAAAERDVMAWCDPRNCSGEKCDGYVIGRCKDKHPDTTECKGHVKYDKEGAVFDRNAKSKIKCDETHVDCNDGICNKWARGKIDKDGNCIIECTYCGTLCGQDKFRRCCYIAIPVIIIVLLFLIFRFMLPEKFQSTMTKIRAAFPTSPRHPSRSLSDLVSDSVPDETNIDRYPAFRPRAYAGLS</sequence>
<keyword evidence="1" id="KW-0812">Transmembrane</keyword>
<feature type="transmembrane region" description="Helical" evidence="1">
    <location>
        <begin position="209"/>
        <end position="228"/>
    </location>
</feature>
<dbReference type="KEGG" id="bbig:BBBOND_0110180"/>
<keyword evidence="1" id="KW-0472">Membrane</keyword>
<accession>A0A061DAG9</accession>
<evidence type="ECO:0000313" key="3">
    <source>
        <dbReference type="Proteomes" id="UP000033188"/>
    </source>
</evidence>
<dbReference type="EMBL" id="LK391707">
    <property type="protein sequence ID" value="CDR94720.1"/>
    <property type="molecule type" value="Genomic_DNA"/>
</dbReference>